<dbReference type="EMBL" id="FTOU01000019">
    <property type="protein sequence ID" value="SIT11294.1"/>
    <property type="molecule type" value="Genomic_DNA"/>
</dbReference>
<evidence type="ECO:0000313" key="2">
    <source>
        <dbReference type="Proteomes" id="UP000186216"/>
    </source>
</evidence>
<name>A0AA45W7P0_9RHOB</name>
<reference evidence="1 2" key="1">
    <citation type="submission" date="2017-01" db="EMBL/GenBank/DDBJ databases">
        <authorList>
            <person name="Varghese N."/>
            <person name="Submissions S."/>
        </authorList>
    </citation>
    <scope>NUCLEOTIDE SEQUENCE [LARGE SCALE GENOMIC DNA]</scope>
    <source>
        <strain evidence="1 2">DSM 18447</strain>
    </source>
</reference>
<organism evidence="1 2">
    <name type="scientific">Paracoccus saliphilus</name>
    <dbReference type="NCBI Taxonomy" id="405559"/>
    <lineage>
        <taxon>Bacteria</taxon>
        <taxon>Pseudomonadati</taxon>
        <taxon>Pseudomonadota</taxon>
        <taxon>Alphaproteobacteria</taxon>
        <taxon>Rhodobacterales</taxon>
        <taxon>Paracoccaceae</taxon>
        <taxon>Paracoccus</taxon>
    </lineage>
</organism>
<comment type="caution">
    <text evidence="1">The sequence shown here is derived from an EMBL/GenBank/DDBJ whole genome shotgun (WGS) entry which is preliminary data.</text>
</comment>
<sequence>MRRSDVAVLCNNCGGPKPDDHYRACPDCRAEWRARARKPGGTAERIDALENAVRLALPCLRDDLHTIIESASLPDGLDGEDRMIPREGSMHAHEKRFANPIIKAIRAGEALIGRQRDNKPVWLDRIIDGTRRM</sequence>
<protein>
    <submittedName>
        <fullName evidence="1">Uncharacterized protein</fullName>
    </submittedName>
</protein>
<gene>
    <name evidence="1" type="ORF">SAMN05421772_11957</name>
</gene>
<evidence type="ECO:0000313" key="1">
    <source>
        <dbReference type="EMBL" id="SIT11294.1"/>
    </source>
</evidence>
<dbReference type="Proteomes" id="UP000186216">
    <property type="component" value="Unassembled WGS sequence"/>
</dbReference>
<dbReference type="RefSeq" id="WP_076528150.1">
    <property type="nucleotide sequence ID" value="NZ_FTOU01000019.1"/>
</dbReference>
<dbReference type="AlphaFoldDB" id="A0AA45W7P0"/>
<accession>A0AA45W7P0</accession>
<proteinExistence type="predicted"/>